<dbReference type="InterPro" id="IPR013512">
    <property type="entry name" value="DXP_reductoisomerase_N"/>
</dbReference>
<gene>
    <name evidence="9" type="primary">dxr</name>
    <name evidence="13" type="ORF">IAD32_08670</name>
</gene>
<dbReference type="EMBL" id="DVFW01000046">
    <property type="protein sequence ID" value="HIQ81335.1"/>
    <property type="molecule type" value="Genomic_DNA"/>
</dbReference>
<dbReference type="SUPFAM" id="SSF69055">
    <property type="entry name" value="1-deoxy-D-xylulose-5-phosphate reductoisomerase, C-terminal domain"/>
    <property type="match status" value="1"/>
</dbReference>
<feature type="domain" description="1-deoxy-D-xylulose 5-phosphate reductoisomerase C-terminal" evidence="11">
    <location>
        <begin position="143"/>
        <end position="227"/>
    </location>
</feature>
<feature type="binding site" evidence="9">
    <location>
        <position position="11"/>
    </location>
    <ligand>
        <name>NADPH</name>
        <dbReference type="ChEBI" id="CHEBI:57783"/>
    </ligand>
</feature>
<evidence type="ECO:0000259" key="11">
    <source>
        <dbReference type="Pfam" id="PF08436"/>
    </source>
</evidence>
<feature type="binding site" evidence="9">
    <location>
        <position position="123"/>
    </location>
    <ligand>
        <name>NADPH</name>
        <dbReference type="ChEBI" id="CHEBI:57783"/>
    </ligand>
</feature>
<dbReference type="GO" id="GO:0030604">
    <property type="term" value="F:1-deoxy-D-xylulose-5-phosphate reductoisomerase activity"/>
    <property type="evidence" value="ECO:0007669"/>
    <property type="project" value="UniProtKB-UniRule"/>
</dbReference>
<feature type="binding site" evidence="9">
    <location>
        <position position="148"/>
    </location>
    <ligand>
        <name>1-deoxy-D-xylulose 5-phosphate</name>
        <dbReference type="ChEBI" id="CHEBI:57792"/>
    </ligand>
</feature>
<dbReference type="NCBIfam" id="TIGR00243">
    <property type="entry name" value="Dxr"/>
    <property type="match status" value="1"/>
</dbReference>
<dbReference type="GO" id="GO:0051484">
    <property type="term" value="P:isopentenyl diphosphate biosynthetic process, methylerythritol 4-phosphate pathway involved in terpenoid biosynthetic process"/>
    <property type="evidence" value="ECO:0007669"/>
    <property type="project" value="TreeGrafter"/>
</dbReference>
<keyword evidence="7 9" id="KW-0414">Isoprene biosynthesis</keyword>
<evidence type="ECO:0000259" key="10">
    <source>
        <dbReference type="Pfam" id="PF02670"/>
    </source>
</evidence>
<feature type="binding site" evidence="9">
    <location>
        <position position="122"/>
    </location>
    <ligand>
        <name>1-deoxy-D-xylulose 5-phosphate</name>
        <dbReference type="ChEBI" id="CHEBI:57792"/>
    </ligand>
</feature>
<dbReference type="PANTHER" id="PTHR30525:SF0">
    <property type="entry name" value="1-DEOXY-D-XYLULOSE 5-PHOSPHATE REDUCTOISOMERASE, CHLOROPLASTIC"/>
    <property type="match status" value="1"/>
</dbReference>
<dbReference type="Gene3D" id="1.10.1740.10">
    <property type="match status" value="1"/>
</dbReference>
<dbReference type="EC" id="1.1.1.267" evidence="9"/>
<evidence type="ECO:0000313" key="13">
    <source>
        <dbReference type="EMBL" id="HIQ81335.1"/>
    </source>
</evidence>
<feature type="binding site" evidence="9">
    <location>
        <position position="219"/>
    </location>
    <ligand>
        <name>Mn(2+)</name>
        <dbReference type="ChEBI" id="CHEBI:29035"/>
    </ligand>
</feature>
<keyword evidence="4 9" id="KW-0521">NADP</keyword>
<evidence type="ECO:0000256" key="3">
    <source>
        <dbReference type="ARBA" id="ARBA00022723"/>
    </source>
</evidence>
<comment type="function">
    <text evidence="9">Catalyzes the NADPH-dependent rearrangement and reduction of 1-deoxy-D-xylulose-5-phosphate (DXP) to 2-C-methyl-D-erythritol 4-phosphate (MEP).</text>
</comment>
<keyword evidence="5 9" id="KW-0560">Oxidoreductase</keyword>
<evidence type="ECO:0000313" key="14">
    <source>
        <dbReference type="Proteomes" id="UP000886787"/>
    </source>
</evidence>
<sequence>MTDNLSVLGSTGSIGTQALAVCEKLSIRVGALCAHSNANLLEQQARRFQPKLAVLYEEKAASRLKTALADTDIKVDCGMDGLCAAAAYPECDTVLNAVVGMVGLRPTLTALEAGKNIALANKETLVAGGSLVMKAVEENQVSLYPVDSEHSAVFQCLQGAPENKALDRIILTASGGPFFGKKKDQLQAVTPQMALCHPNWNMGAKITVDSATMMNKGLEIIEACWLFGVPENKIDVLVHRESIIHSMVEYTDHSVIAQLGEPDMCIPIQYALTYPDRMASPAKSLDLARLAQLTFYAPDHETFAGMRLCRQAICRGGLVPAALNGANEQAVSLFLQGEIGFLEIERLVAAAMHNQPDCKITCLEDILLADASAREFVLSSIR</sequence>
<dbReference type="NCBIfam" id="NF009114">
    <property type="entry name" value="PRK12464.1"/>
    <property type="match status" value="1"/>
</dbReference>
<feature type="binding site" evidence="9">
    <location>
        <position position="210"/>
    </location>
    <ligand>
        <name>1-deoxy-D-xylulose 5-phosphate</name>
        <dbReference type="ChEBI" id="CHEBI:57792"/>
    </ligand>
</feature>
<keyword evidence="9" id="KW-0460">Magnesium</keyword>
<dbReference type="FunFam" id="3.40.50.720:FF:000045">
    <property type="entry name" value="1-deoxy-D-xylulose 5-phosphate reductoisomerase"/>
    <property type="match status" value="1"/>
</dbReference>
<comment type="catalytic activity">
    <reaction evidence="8">
        <text>2-C-methyl-D-erythritol 4-phosphate + NADP(+) = 1-deoxy-D-xylulose 5-phosphate + NADPH + H(+)</text>
        <dbReference type="Rhea" id="RHEA:13717"/>
        <dbReference type="ChEBI" id="CHEBI:15378"/>
        <dbReference type="ChEBI" id="CHEBI:57783"/>
        <dbReference type="ChEBI" id="CHEBI:57792"/>
        <dbReference type="ChEBI" id="CHEBI:58262"/>
        <dbReference type="ChEBI" id="CHEBI:58349"/>
        <dbReference type="EC" id="1.1.1.267"/>
    </reaction>
    <physiologicalReaction direction="right-to-left" evidence="8">
        <dbReference type="Rhea" id="RHEA:13719"/>
    </physiologicalReaction>
</comment>
<dbReference type="Pfam" id="PF13288">
    <property type="entry name" value="DXPR_C"/>
    <property type="match status" value="1"/>
</dbReference>
<dbReference type="GO" id="GO:0030145">
    <property type="term" value="F:manganese ion binding"/>
    <property type="evidence" value="ECO:0007669"/>
    <property type="project" value="TreeGrafter"/>
</dbReference>
<feature type="binding site" evidence="9">
    <location>
        <position position="216"/>
    </location>
    <ligand>
        <name>1-deoxy-D-xylulose 5-phosphate</name>
        <dbReference type="ChEBI" id="CHEBI:57792"/>
    </ligand>
</feature>
<comment type="cofactor">
    <cofactor evidence="9">
        <name>Mg(2+)</name>
        <dbReference type="ChEBI" id="CHEBI:18420"/>
    </cofactor>
    <cofactor evidence="9">
        <name>Mn(2+)</name>
        <dbReference type="ChEBI" id="CHEBI:29035"/>
    </cofactor>
</comment>
<comment type="caution">
    <text evidence="13">The sequence shown here is derived from an EMBL/GenBank/DDBJ whole genome shotgun (WGS) entry which is preliminary data.</text>
</comment>
<dbReference type="Gene3D" id="3.40.50.720">
    <property type="entry name" value="NAD(P)-binding Rossmann-like Domain"/>
    <property type="match status" value="1"/>
</dbReference>
<dbReference type="Proteomes" id="UP000886787">
    <property type="component" value="Unassembled WGS sequence"/>
</dbReference>
<evidence type="ECO:0000256" key="7">
    <source>
        <dbReference type="ARBA" id="ARBA00023229"/>
    </source>
</evidence>
<comment type="pathway">
    <text evidence="1 9">Isoprenoid biosynthesis; isopentenyl diphosphate biosynthesis via DXP pathway; isopentenyl diphosphate from 1-deoxy-D-xylulose 5-phosphate: step 1/6.</text>
</comment>
<evidence type="ECO:0000256" key="5">
    <source>
        <dbReference type="ARBA" id="ARBA00023002"/>
    </source>
</evidence>
<dbReference type="SUPFAM" id="SSF55347">
    <property type="entry name" value="Glyceraldehyde-3-phosphate dehydrogenase-like, C-terminal domain"/>
    <property type="match status" value="1"/>
</dbReference>
<dbReference type="AlphaFoldDB" id="A0A9D1CWB6"/>
<feature type="binding site" evidence="9">
    <location>
        <position position="149"/>
    </location>
    <ligand>
        <name>Mn(2+)</name>
        <dbReference type="ChEBI" id="CHEBI:29035"/>
    </ligand>
</feature>
<protein>
    <recommendedName>
        <fullName evidence="9">1-deoxy-D-xylulose 5-phosphate reductoisomerase</fullName>
        <shortName evidence="9">DXP reductoisomerase</shortName>
        <ecNumber evidence="9">1.1.1.267</ecNumber>
    </recommendedName>
    <alternativeName>
        <fullName evidence="9">1-deoxyxylulose-5-phosphate reductoisomerase</fullName>
    </alternativeName>
    <alternativeName>
        <fullName evidence="9">2-C-methyl-D-erythritol 4-phosphate synthase</fullName>
    </alternativeName>
</protein>
<evidence type="ECO:0000256" key="2">
    <source>
        <dbReference type="ARBA" id="ARBA00006825"/>
    </source>
</evidence>
<evidence type="ECO:0000256" key="8">
    <source>
        <dbReference type="ARBA" id="ARBA00048543"/>
    </source>
</evidence>
<feature type="binding site" evidence="9">
    <location>
        <position position="203"/>
    </location>
    <ligand>
        <name>NADPH</name>
        <dbReference type="ChEBI" id="CHEBI:57783"/>
    </ligand>
</feature>
<evidence type="ECO:0000256" key="9">
    <source>
        <dbReference type="HAMAP-Rule" id="MF_00183"/>
    </source>
</evidence>
<evidence type="ECO:0000259" key="12">
    <source>
        <dbReference type="Pfam" id="PF13288"/>
    </source>
</evidence>
<dbReference type="PIRSF" id="PIRSF006205">
    <property type="entry name" value="Dxp_reductismrs"/>
    <property type="match status" value="1"/>
</dbReference>
<accession>A0A9D1CWB6</accession>
<feature type="binding site" evidence="9">
    <location>
        <position position="14"/>
    </location>
    <ligand>
        <name>NADPH</name>
        <dbReference type="ChEBI" id="CHEBI:57783"/>
    </ligand>
</feature>
<feature type="domain" description="1-deoxy-D-xylulose 5-phosphate reductoisomerase N-terminal" evidence="10">
    <location>
        <begin position="5"/>
        <end position="129"/>
    </location>
</feature>
<feature type="domain" description="DXP reductoisomerase C-terminal" evidence="12">
    <location>
        <begin position="259"/>
        <end position="375"/>
    </location>
</feature>
<feature type="binding site" evidence="9">
    <location>
        <position position="215"/>
    </location>
    <ligand>
        <name>1-deoxy-D-xylulose 5-phosphate</name>
        <dbReference type="ChEBI" id="CHEBI:57792"/>
    </ligand>
</feature>
<proteinExistence type="inferred from homology"/>
<dbReference type="InterPro" id="IPR003821">
    <property type="entry name" value="DXP_reductoisomerase"/>
</dbReference>
<feature type="binding site" evidence="9">
    <location>
        <position position="12"/>
    </location>
    <ligand>
        <name>NADPH</name>
        <dbReference type="ChEBI" id="CHEBI:57783"/>
    </ligand>
</feature>
<dbReference type="InterPro" id="IPR026877">
    <property type="entry name" value="DXPR_C"/>
</dbReference>
<dbReference type="Pfam" id="PF02670">
    <property type="entry name" value="DXP_reductoisom"/>
    <property type="match status" value="1"/>
</dbReference>
<feature type="binding site" evidence="9">
    <location>
        <position position="147"/>
    </location>
    <ligand>
        <name>Mn(2+)</name>
        <dbReference type="ChEBI" id="CHEBI:29035"/>
    </ligand>
</feature>
<feature type="binding site" evidence="9">
    <location>
        <position position="149"/>
    </location>
    <ligand>
        <name>1-deoxy-D-xylulose 5-phosphate</name>
        <dbReference type="ChEBI" id="CHEBI:57792"/>
    </ligand>
</feature>
<evidence type="ECO:0000256" key="4">
    <source>
        <dbReference type="ARBA" id="ARBA00022857"/>
    </source>
</evidence>
<dbReference type="GO" id="GO:0070402">
    <property type="term" value="F:NADPH binding"/>
    <property type="evidence" value="ECO:0007669"/>
    <property type="project" value="InterPro"/>
</dbReference>
<keyword evidence="3 9" id="KW-0479">Metal-binding</keyword>
<dbReference type="InterPro" id="IPR036169">
    <property type="entry name" value="DXPR_C_sf"/>
</dbReference>
<reference evidence="13" key="2">
    <citation type="journal article" date="2021" name="PeerJ">
        <title>Extensive microbial diversity within the chicken gut microbiome revealed by metagenomics and culture.</title>
        <authorList>
            <person name="Gilroy R."/>
            <person name="Ravi A."/>
            <person name="Getino M."/>
            <person name="Pursley I."/>
            <person name="Horton D.L."/>
            <person name="Alikhan N.F."/>
            <person name="Baker D."/>
            <person name="Gharbi K."/>
            <person name="Hall N."/>
            <person name="Watson M."/>
            <person name="Adriaenssens E.M."/>
            <person name="Foster-Nyarko E."/>
            <person name="Jarju S."/>
            <person name="Secka A."/>
            <person name="Antonio M."/>
            <person name="Oren A."/>
            <person name="Chaudhuri R.R."/>
            <person name="La Ragione R."/>
            <person name="Hildebrand F."/>
            <person name="Pallen M.J."/>
        </authorList>
    </citation>
    <scope>NUCLEOTIDE SEQUENCE</scope>
    <source>
        <strain evidence="13">ChiSjej1B19-3389</strain>
    </source>
</reference>
<name>A0A9D1CWB6_9FIRM</name>
<feature type="binding site" evidence="9">
    <location>
        <position position="121"/>
    </location>
    <ligand>
        <name>NADPH</name>
        <dbReference type="ChEBI" id="CHEBI:57783"/>
    </ligand>
</feature>
<reference evidence="13" key="1">
    <citation type="submission" date="2020-10" db="EMBL/GenBank/DDBJ databases">
        <authorList>
            <person name="Gilroy R."/>
        </authorList>
    </citation>
    <scope>NUCLEOTIDE SEQUENCE</scope>
    <source>
        <strain evidence="13">ChiSjej1B19-3389</strain>
    </source>
</reference>
<dbReference type="InterPro" id="IPR036291">
    <property type="entry name" value="NAD(P)-bd_dom_sf"/>
</dbReference>
<organism evidence="13 14">
    <name type="scientific">Candidatus Scatavimonas merdigallinarum</name>
    <dbReference type="NCBI Taxonomy" id="2840914"/>
    <lineage>
        <taxon>Bacteria</taxon>
        <taxon>Bacillati</taxon>
        <taxon>Bacillota</taxon>
        <taxon>Clostridia</taxon>
        <taxon>Eubacteriales</taxon>
        <taxon>Oscillospiraceae</taxon>
        <taxon>Oscillospiraceae incertae sedis</taxon>
        <taxon>Candidatus Scatavimonas</taxon>
    </lineage>
</organism>
<dbReference type="SUPFAM" id="SSF51735">
    <property type="entry name" value="NAD(P)-binding Rossmann-fold domains"/>
    <property type="match status" value="1"/>
</dbReference>
<feature type="binding site" evidence="9">
    <location>
        <position position="13"/>
    </location>
    <ligand>
        <name>NADPH</name>
        <dbReference type="ChEBI" id="CHEBI:57783"/>
    </ligand>
</feature>
<keyword evidence="6 9" id="KW-0464">Manganese</keyword>
<comment type="similarity">
    <text evidence="2 9">Belongs to the DXR family.</text>
</comment>
<feature type="binding site" evidence="9">
    <location>
        <position position="37"/>
    </location>
    <ligand>
        <name>NADPH</name>
        <dbReference type="ChEBI" id="CHEBI:57783"/>
    </ligand>
</feature>
<dbReference type="PANTHER" id="PTHR30525">
    <property type="entry name" value="1-DEOXY-D-XYLULOSE 5-PHOSPHATE REDUCTOISOMERASE"/>
    <property type="match status" value="1"/>
</dbReference>
<dbReference type="InterPro" id="IPR013644">
    <property type="entry name" value="DXP_reductoisomerase_C"/>
</dbReference>
<dbReference type="Pfam" id="PF08436">
    <property type="entry name" value="DXP_redisom_C"/>
    <property type="match status" value="1"/>
</dbReference>
<feature type="binding site" evidence="9">
    <location>
        <position position="219"/>
    </location>
    <ligand>
        <name>1-deoxy-D-xylulose 5-phosphate</name>
        <dbReference type="ChEBI" id="CHEBI:57792"/>
    </ligand>
</feature>
<evidence type="ECO:0000256" key="6">
    <source>
        <dbReference type="ARBA" id="ARBA00023211"/>
    </source>
</evidence>
<feature type="binding site" evidence="9">
    <location>
        <position position="197"/>
    </location>
    <ligand>
        <name>1-deoxy-D-xylulose 5-phosphate</name>
        <dbReference type="ChEBI" id="CHEBI:57792"/>
    </ligand>
</feature>
<comment type="caution">
    <text evidence="9">Lacks conserved residue(s) required for the propagation of feature annotation.</text>
</comment>
<evidence type="ECO:0000256" key="1">
    <source>
        <dbReference type="ARBA" id="ARBA00005094"/>
    </source>
</evidence>
<dbReference type="HAMAP" id="MF_00183">
    <property type="entry name" value="DXP_reductoisom"/>
    <property type="match status" value="1"/>
</dbReference>
<feature type="binding site" evidence="9">
    <location>
        <position position="174"/>
    </location>
    <ligand>
        <name>1-deoxy-D-xylulose 5-phosphate</name>
        <dbReference type="ChEBI" id="CHEBI:57792"/>
    </ligand>
</feature>